<dbReference type="Gene3D" id="3.30.420.10">
    <property type="entry name" value="Ribonuclease H-like superfamily/Ribonuclease H"/>
    <property type="match status" value="2"/>
</dbReference>
<keyword evidence="2 12" id="KW-0540">Nuclease</keyword>
<evidence type="ECO:0000313" key="15">
    <source>
        <dbReference type="Proteomes" id="UP000824259"/>
    </source>
</evidence>
<reference evidence="14" key="1">
    <citation type="journal article" date="2021" name="PeerJ">
        <title>Extensive microbial diversity within the chicken gut microbiome revealed by metagenomics and culture.</title>
        <authorList>
            <person name="Gilroy R."/>
            <person name="Ravi A."/>
            <person name="Getino M."/>
            <person name="Pursley I."/>
            <person name="Horton D.L."/>
            <person name="Alikhan N.F."/>
            <person name="Baker D."/>
            <person name="Gharbi K."/>
            <person name="Hall N."/>
            <person name="Watson M."/>
            <person name="Adriaenssens E.M."/>
            <person name="Foster-Nyarko E."/>
            <person name="Jarju S."/>
            <person name="Secka A."/>
            <person name="Antonio M."/>
            <person name="Oren A."/>
            <person name="Chaudhuri R.R."/>
            <person name="La Ragione R."/>
            <person name="Hildebrand F."/>
            <person name="Pallen M.J."/>
        </authorList>
    </citation>
    <scope>NUCLEOTIDE SEQUENCE</scope>
    <source>
        <strain evidence="14">CHK169-11906</strain>
    </source>
</reference>
<evidence type="ECO:0000256" key="3">
    <source>
        <dbReference type="ARBA" id="ARBA00022723"/>
    </source>
</evidence>
<dbReference type="Proteomes" id="UP000824259">
    <property type="component" value="Unassembled WGS sequence"/>
</dbReference>
<dbReference type="InterPro" id="IPR028629">
    <property type="entry name" value="Cas9"/>
</dbReference>
<dbReference type="InterPro" id="IPR041383">
    <property type="entry name" value="RuvC_III"/>
</dbReference>
<dbReference type="InterPro" id="IPR003615">
    <property type="entry name" value="HNH_nuc"/>
</dbReference>
<gene>
    <name evidence="12" type="primary">cas9</name>
    <name evidence="14" type="ORF">H9779_06525</name>
</gene>
<proteinExistence type="inferred from homology"/>
<accession>A0A9D2L4U4</accession>
<comment type="caution">
    <text evidence="12">Lacks conserved residue(s) required for the propagation of feature annotation.</text>
</comment>
<feature type="active site" description="Proton acceptor for HNH nuclease domain" evidence="12">
    <location>
        <position position="677"/>
    </location>
</feature>
<keyword evidence="3" id="KW-0479">Metal-binding</keyword>
<evidence type="ECO:0000259" key="13">
    <source>
        <dbReference type="PROSITE" id="PS51749"/>
    </source>
</evidence>
<dbReference type="GO" id="GO:0051607">
    <property type="term" value="P:defense response to virus"/>
    <property type="evidence" value="ECO:0007669"/>
    <property type="project" value="UniProtKB-UniRule"/>
</dbReference>
<evidence type="ECO:0000256" key="12">
    <source>
        <dbReference type="HAMAP-Rule" id="MF_01480"/>
    </source>
</evidence>
<evidence type="ECO:0000256" key="10">
    <source>
        <dbReference type="ARBA" id="ARBA00023211"/>
    </source>
</evidence>
<comment type="caution">
    <text evidence="14">The sequence shown here is derived from an EMBL/GenBank/DDBJ whole genome shotgun (WGS) entry which is preliminary data.</text>
</comment>
<keyword evidence="10" id="KW-0464">Manganese</keyword>
<evidence type="ECO:0000256" key="7">
    <source>
        <dbReference type="ARBA" id="ARBA00022884"/>
    </source>
</evidence>
<evidence type="ECO:0000256" key="11">
    <source>
        <dbReference type="ARBA" id="ARBA00046380"/>
    </source>
</evidence>
<evidence type="ECO:0000256" key="5">
    <source>
        <dbReference type="ARBA" id="ARBA00022801"/>
    </source>
</evidence>
<dbReference type="EC" id="3.1.-.-" evidence="12"/>
<feature type="domain" description="HNH Cas9-type" evidence="13">
    <location>
        <begin position="597"/>
        <end position="763"/>
    </location>
</feature>
<comment type="subunit">
    <text evidence="11 12">Monomer. Binds crRNA and tracrRNA.</text>
</comment>
<comment type="function">
    <text evidence="12">CRISPR (clustered regularly interspaced short palindromic repeat) is an adaptive immune system that provides protection against mobile genetic elements (viruses, transposable elements and conjugative plasmids). CRISPR clusters contain spacers, sequences complementary to antecedent mobile elements, and target invading nucleic acids. CRISPR clusters are transcribed and processed into CRISPR RNA (crRNA). In type II CRISPR systems correct processing of pre-crRNA requires a trans-encoded small RNA (tracrRNA), endogenous ribonuclease 3 (rnc) and this protein. The tracrRNA serves as a guide for ribonuclease 3-aided processing of pre-crRNA. Subsequently Cas9/crRNA/tracrRNA endonucleolytically cleaves linear or circular dsDNA target complementary to the spacer; Cas9 is inactive in the absence of the 2 guide RNAs (gRNA). Cas9 recognizes the protospacer adjacent motif (PAM) in the CRISPR repeat sequences to help distinguish self versus nonself, as targets within the bacterial CRISPR locus do not have PAMs. PAM recognition is also required for catalytic activity.</text>
</comment>
<name>A0A9D2L4U4_9BACT</name>
<keyword evidence="8 12" id="KW-0051">Antiviral defense</keyword>
<evidence type="ECO:0000256" key="8">
    <source>
        <dbReference type="ARBA" id="ARBA00023118"/>
    </source>
</evidence>
<evidence type="ECO:0000256" key="2">
    <source>
        <dbReference type="ARBA" id="ARBA00022722"/>
    </source>
</evidence>
<evidence type="ECO:0000256" key="1">
    <source>
        <dbReference type="ARBA" id="ARBA00001946"/>
    </source>
</evidence>
<comment type="similarity">
    <text evidence="12">Belongs to the CRISPR-associated Cas9 family.</text>
</comment>
<evidence type="ECO:0000256" key="6">
    <source>
        <dbReference type="ARBA" id="ARBA00022842"/>
    </source>
</evidence>
<dbReference type="InterPro" id="IPR036397">
    <property type="entry name" value="RNaseH_sf"/>
</dbReference>
<keyword evidence="4 12" id="KW-0255">Endonuclease</keyword>
<comment type="domain">
    <text evidence="12">Has 2 endonuclease domains. The discontinuous RuvC-like domain cleaves the target DNA noncomplementary to crRNA while the HNH nuclease domain cleaves the target DNA complementary to crRNA.</text>
</comment>
<dbReference type="GO" id="GO:0046872">
    <property type="term" value="F:metal ion binding"/>
    <property type="evidence" value="ECO:0007669"/>
    <property type="project" value="UniProtKB-UniRule"/>
</dbReference>
<dbReference type="HAMAP" id="MF_01480">
    <property type="entry name" value="Cas9"/>
    <property type="match status" value="1"/>
</dbReference>
<organism evidence="14 15">
    <name type="scientific">Candidatus Alistipes avicola</name>
    <dbReference type="NCBI Taxonomy" id="2838432"/>
    <lineage>
        <taxon>Bacteria</taxon>
        <taxon>Pseudomonadati</taxon>
        <taxon>Bacteroidota</taxon>
        <taxon>Bacteroidia</taxon>
        <taxon>Bacteroidales</taxon>
        <taxon>Rikenellaceae</taxon>
        <taxon>Alistipes</taxon>
    </lineage>
</organism>
<comment type="cofactor">
    <cofactor evidence="1">
        <name>Mg(2+)</name>
        <dbReference type="ChEBI" id="CHEBI:18420"/>
    </cofactor>
</comment>
<dbReference type="GO" id="GO:0016787">
    <property type="term" value="F:hydrolase activity"/>
    <property type="evidence" value="ECO:0007669"/>
    <property type="project" value="UniProtKB-KW"/>
</dbReference>
<reference evidence="14" key="2">
    <citation type="submission" date="2021-04" db="EMBL/GenBank/DDBJ databases">
        <authorList>
            <person name="Gilroy R."/>
        </authorList>
    </citation>
    <scope>NUCLEOTIDE SEQUENCE</scope>
    <source>
        <strain evidence="14">CHK169-11906</strain>
    </source>
</reference>
<dbReference type="GO" id="GO:0004519">
    <property type="term" value="F:endonuclease activity"/>
    <property type="evidence" value="ECO:0007669"/>
    <property type="project" value="UniProtKB-UniRule"/>
</dbReference>
<sequence>MAKVLGLDLGTNSLGWALVDESENGYTLIDKGVDIFQEGVARDKNNEKPAVQDRTNARALRRHHFRRRLRKIELLKVLVRYDLCPPVSEEQLSLWKKKKLYPLNEEFLRWQRTDDNVDRNPYHDRYVALTERLDLGNRTQRWMLGRALYHLAQRRGFLSNRKDAGSEKDDGTVKESIKNLSAEMKAAGCNHLGEYFYELYQHKKRIRGRYTSRNEHYLAEFNAICDRQQLPDEWCQALYRSIFFQRNLKSQKGSVGQCTFEPRKSRCPVSHPRFEEYRMLSFINNIRITGSDDNAPRPLTLKEVETIRPLFFRKSKPYFDFEEIARKIAGKGRYACKEDRIEAPYRFNFTRTSTVSGCPVTASLMAVFGDEWLQEIRSLYLLGNGKSEEQVLNDVWHVLFSFTDEERLRDWAVRKLQLSDEQAKAFASIKLPQDYAALSLNAINKIVRYLRRGYRYDEAVFLANLQAALPKEIYEDEKRRHEIEQDIASLLLDYKRNPYDRFDSKERRIAEYFTDHGVDATRLERLYHPSKIEVYPDARPDTKGTLQLGSPRTSAIRNPMAMRALFRLRNLINTLLREGRIDRDTKIRIEFARGLNDANRRKAIEQYQRERESENRKYTEEIRHQYAAETGREIEPSEIEVLKYRLWEEQQHVCPYTGRQIRISDFVGSAPDFDIEHTLPRARGGDDSQMNKTLCENRFNRETKRAKLPTELSNHAEILERIESFGWREKVESLQKQIEAQVRRSKGAATKSEKDNAIQRRHYLQMQLDYWRGKYERFTMTEVPEGFSNRQGVDIGIIGKYARLYLKTVFDRIYTVKGSTTAAFRKMWGLQEEYARKERTNHVHHCIDAITIACIGQREYDRWAQYAADEEQYRYGENGKPNFEKPWPTFTEDVKAVGDALLVAHHTPDNMAKQTRKRLRIRGKVKLNADGKPIYQQGNSARCRLHQDTFYGAIERDGEIRYVVRKTLGQLQPGDIDKIVDDTVRDRVREAIDEVGFKTATNPDEYTIWMNREKGVPIRKVRIFTPSVTQPIALKRQRDLSEKEYKRDYHVANDGNYCIAIYEGYNKKGKTKRTFELISNLEAAQYFKASTDRDARPDLVPQADTNGFPLKCILKTGTMVLFYEDSPAELYDCSHKELARRLYKVTGFSTLTVSSNSYGRLTLKHHQEARPAGELKAKSGEWKTNEEYRPVISLLHTQLNAYVEGYDFELTVTGEIKFKHGTPC</sequence>
<dbReference type="NCBIfam" id="TIGR01865">
    <property type="entry name" value="cas_Csn1"/>
    <property type="match status" value="2"/>
</dbReference>
<keyword evidence="7 12" id="KW-0694">RNA-binding</keyword>
<dbReference type="AlphaFoldDB" id="A0A9D2L4U4"/>
<keyword evidence="5 12" id="KW-0378">Hydrolase</keyword>
<dbReference type="GO" id="GO:0003677">
    <property type="term" value="F:DNA binding"/>
    <property type="evidence" value="ECO:0007669"/>
    <property type="project" value="UniProtKB-UniRule"/>
</dbReference>
<dbReference type="InterPro" id="IPR040619">
    <property type="entry name" value="Cas9_alpha-helical_lobe"/>
</dbReference>
<keyword evidence="6" id="KW-0460">Magnesium</keyword>
<dbReference type="Pfam" id="PF13395">
    <property type="entry name" value="HNH_4"/>
    <property type="match status" value="1"/>
</dbReference>
<dbReference type="Pfam" id="PF18541">
    <property type="entry name" value="RuvC_III"/>
    <property type="match status" value="1"/>
</dbReference>
<keyword evidence="9 12" id="KW-0238">DNA-binding</keyword>
<dbReference type="GO" id="GO:0003723">
    <property type="term" value="F:RNA binding"/>
    <property type="evidence" value="ECO:0007669"/>
    <property type="project" value="UniProtKB-UniRule"/>
</dbReference>
<dbReference type="EMBL" id="DWYR01000019">
    <property type="protein sequence ID" value="HJA99233.1"/>
    <property type="molecule type" value="Genomic_DNA"/>
</dbReference>
<protein>
    <recommendedName>
        <fullName evidence="12">CRISPR-associated endonuclease Cas9</fullName>
        <ecNumber evidence="12">3.1.-.-</ecNumber>
    </recommendedName>
</protein>
<dbReference type="Pfam" id="PF18470">
    <property type="entry name" value="Cas9_a"/>
    <property type="match status" value="1"/>
</dbReference>
<dbReference type="GO" id="GO:0043571">
    <property type="term" value="P:maintenance of CRISPR repeat elements"/>
    <property type="evidence" value="ECO:0007669"/>
    <property type="project" value="UniProtKB-UniRule"/>
</dbReference>
<evidence type="ECO:0000256" key="4">
    <source>
        <dbReference type="ARBA" id="ARBA00022759"/>
    </source>
</evidence>
<evidence type="ECO:0000256" key="9">
    <source>
        <dbReference type="ARBA" id="ARBA00023125"/>
    </source>
</evidence>
<dbReference type="PROSITE" id="PS51749">
    <property type="entry name" value="HNH_CAS9"/>
    <property type="match status" value="1"/>
</dbReference>
<evidence type="ECO:0000313" key="14">
    <source>
        <dbReference type="EMBL" id="HJA99233.1"/>
    </source>
</evidence>
<feature type="active site" description="For RuvC-like nuclease domain" evidence="12">
    <location>
        <position position="8"/>
    </location>
</feature>
<dbReference type="InterPro" id="IPR033114">
    <property type="entry name" value="HNH_CAS9"/>
</dbReference>